<dbReference type="InterPro" id="IPR010445">
    <property type="entry name" value="LapA_dom"/>
</dbReference>
<proteinExistence type="predicted"/>
<evidence type="ECO:0000259" key="6">
    <source>
        <dbReference type="Pfam" id="PF06305"/>
    </source>
</evidence>
<gene>
    <name evidence="7" type="ORF">NUH88_08715</name>
</gene>
<organism evidence="7 8">
    <name type="scientific">Nisaea acidiphila</name>
    <dbReference type="NCBI Taxonomy" id="1862145"/>
    <lineage>
        <taxon>Bacteria</taxon>
        <taxon>Pseudomonadati</taxon>
        <taxon>Pseudomonadota</taxon>
        <taxon>Alphaproteobacteria</taxon>
        <taxon>Rhodospirillales</taxon>
        <taxon>Thalassobaculaceae</taxon>
        <taxon>Nisaea</taxon>
    </lineage>
</organism>
<dbReference type="GO" id="GO:0005886">
    <property type="term" value="C:plasma membrane"/>
    <property type="evidence" value="ECO:0007669"/>
    <property type="project" value="InterPro"/>
</dbReference>
<sequence length="113" mass="12460">MARRSFIAKTFGMLIGLPVAIVIVLFAISNRHAVEVGFWPLPITVEVPAYILGLCTMAFGFVLGTVVAWFSGGSTRRRARVAEGKARRLEHDLDVRSHEVDDLRKALPSPDAR</sequence>
<evidence type="ECO:0000256" key="2">
    <source>
        <dbReference type="ARBA" id="ARBA00022692"/>
    </source>
</evidence>
<dbReference type="AlphaFoldDB" id="A0A9J7AWU8"/>
<name>A0A9J7AWU8_9PROT</name>
<keyword evidence="2 5" id="KW-0812">Transmembrane</keyword>
<dbReference type="EMBL" id="CP102480">
    <property type="protein sequence ID" value="UUX51768.1"/>
    <property type="molecule type" value="Genomic_DNA"/>
</dbReference>
<evidence type="ECO:0000313" key="8">
    <source>
        <dbReference type="Proteomes" id="UP001060336"/>
    </source>
</evidence>
<evidence type="ECO:0000256" key="3">
    <source>
        <dbReference type="ARBA" id="ARBA00022989"/>
    </source>
</evidence>
<dbReference type="KEGG" id="naci:NUH88_08715"/>
<feature type="transmembrane region" description="Helical" evidence="5">
    <location>
        <begin position="49"/>
        <end position="70"/>
    </location>
</feature>
<keyword evidence="3 5" id="KW-1133">Transmembrane helix</keyword>
<evidence type="ECO:0000313" key="7">
    <source>
        <dbReference type="EMBL" id="UUX51768.1"/>
    </source>
</evidence>
<protein>
    <submittedName>
        <fullName evidence="7">LapA family protein</fullName>
    </submittedName>
</protein>
<dbReference type="Pfam" id="PF06305">
    <property type="entry name" value="LapA_dom"/>
    <property type="match status" value="1"/>
</dbReference>
<keyword evidence="1" id="KW-1003">Cell membrane</keyword>
<keyword evidence="8" id="KW-1185">Reference proteome</keyword>
<reference evidence="7" key="1">
    <citation type="submission" date="2022-08" db="EMBL/GenBank/DDBJ databases">
        <title>Nisaea acidiphila sp. nov., isolated from a marine algal debris and emended description of the genus Nisaea Urios et al. 2008.</title>
        <authorList>
            <person name="Kwon K."/>
        </authorList>
    </citation>
    <scope>NUCLEOTIDE SEQUENCE</scope>
    <source>
        <strain evidence="7">MEBiC11861</strain>
    </source>
</reference>
<dbReference type="Proteomes" id="UP001060336">
    <property type="component" value="Chromosome"/>
</dbReference>
<feature type="domain" description="Lipopolysaccharide assembly protein A" evidence="6">
    <location>
        <begin position="30"/>
        <end position="93"/>
    </location>
</feature>
<accession>A0A9J7AWU8</accession>
<evidence type="ECO:0000256" key="5">
    <source>
        <dbReference type="SAM" id="Phobius"/>
    </source>
</evidence>
<evidence type="ECO:0000256" key="4">
    <source>
        <dbReference type="ARBA" id="ARBA00023136"/>
    </source>
</evidence>
<keyword evidence="4 5" id="KW-0472">Membrane</keyword>
<evidence type="ECO:0000256" key="1">
    <source>
        <dbReference type="ARBA" id="ARBA00022475"/>
    </source>
</evidence>
<dbReference type="RefSeq" id="WP_257771446.1">
    <property type="nucleotide sequence ID" value="NZ_CP102480.1"/>
</dbReference>